<reference evidence="6" key="1">
    <citation type="submission" date="2018-05" db="EMBL/GenBank/DDBJ databases">
        <authorList>
            <person name="Lanie J.A."/>
            <person name="Ng W.-L."/>
            <person name="Kazmierczak K.M."/>
            <person name="Andrzejewski T.M."/>
            <person name="Davidsen T.M."/>
            <person name="Wayne K.J."/>
            <person name="Tettelin H."/>
            <person name="Glass J.I."/>
            <person name="Rusch D."/>
            <person name="Podicherti R."/>
            <person name="Tsui H.-C.T."/>
            <person name="Winkler M.E."/>
        </authorList>
    </citation>
    <scope>NUCLEOTIDE SEQUENCE</scope>
</reference>
<dbReference type="Pfam" id="PF02899">
    <property type="entry name" value="Phage_int_SAM_1"/>
    <property type="match status" value="1"/>
</dbReference>
<keyword evidence="3" id="KW-0233">DNA recombination</keyword>
<dbReference type="EMBL" id="UINC01078695">
    <property type="protein sequence ID" value="SVC20023.1"/>
    <property type="molecule type" value="Genomic_DNA"/>
</dbReference>
<feature type="domain" description="Tyr recombinase" evidence="4">
    <location>
        <begin position="121"/>
        <end position="219"/>
    </location>
</feature>
<evidence type="ECO:0000259" key="5">
    <source>
        <dbReference type="PROSITE" id="PS51900"/>
    </source>
</evidence>
<sequence>VSAKTKIRKGETQKAPFSRHVEIFLEMMAAERGASANTIEAYNRDLQNFGLFMQRRREKIENADTKRIKQYLSKLYDEGRAATTRARHLSVLRQFFAFLFAEGLKDYDPTQHISSPKKGRVLPKVLNKQEVEKLLSAARIRDVQKNLLLTTLMEILYATGLRVSELVSLRADAISRDGQIIIVRGKGDKERIVPLGDPAREAVAAYQDKYKGSLEARMA</sequence>
<dbReference type="InterPro" id="IPR004107">
    <property type="entry name" value="Integrase_SAM-like_N"/>
</dbReference>
<dbReference type="InterPro" id="IPR002104">
    <property type="entry name" value="Integrase_catalytic"/>
</dbReference>
<organism evidence="6">
    <name type="scientific">marine metagenome</name>
    <dbReference type="NCBI Taxonomy" id="408172"/>
    <lineage>
        <taxon>unclassified sequences</taxon>
        <taxon>metagenomes</taxon>
        <taxon>ecological metagenomes</taxon>
    </lineage>
</organism>
<evidence type="ECO:0000256" key="1">
    <source>
        <dbReference type="ARBA" id="ARBA00022908"/>
    </source>
</evidence>
<evidence type="ECO:0000259" key="4">
    <source>
        <dbReference type="PROSITE" id="PS51898"/>
    </source>
</evidence>
<feature type="non-terminal residue" evidence="6">
    <location>
        <position position="219"/>
    </location>
</feature>
<dbReference type="GO" id="GO:0006310">
    <property type="term" value="P:DNA recombination"/>
    <property type="evidence" value="ECO:0007669"/>
    <property type="project" value="UniProtKB-KW"/>
</dbReference>
<dbReference type="GO" id="GO:0003677">
    <property type="term" value="F:DNA binding"/>
    <property type="evidence" value="ECO:0007669"/>
    <property type="project" value="UniProtKB-KW"/>
</dbReference>
<dbReference type="PROSITE" id="PS51898">
    <property type="entry name" value="TYR_RECOMBINASE"/>
    <property type="match status" value="1"/>
</dbReference>
<accession>A0A382K909</accession>
<keyword evidence="1" id="KW-0229">DNA integration</keyword>
<dbReference type="SUPFAM" id="SSF56349">
    <property type="entry name" value="DNA breaking-rejoining enzymes"/>
    <property type="match status" value="1"/>
</dbReference>
<dbReference type="AlphaFoldDB" id="A0A382K909"/>
<dbReference type="InterPro" id="IPR013762">
    <property type="entry name" value="Integrase-like_cat_sf"/>
</dbReference>
<keyword evidence="2" id="KW-0238">DNA-binding</keyword>
<dbReference type="Gene3D" id="1.10.443.10">
    <property type="entry name" value="Intergrase catalytic core"/>
    <property type="match status" value="1"/>
</dbReference>
<gene>
    <name evidence="6" type="ORF">METZ01_LOCUS272877</name>
</gene>
<dbReference type="Pfam" id="PF00589">
    <property type="entry name" value="Phage_integrase"/>
    <property type="match status" value="1"/>
</dbReference>
<feature type="domain" description="Core-binding (CB)" evidence="5">
    <location>
        <begin position="15"/>
        <end position="100"/>
    </location>
</feature>
<evidence type="ECO:0000313" key="6">
    <source>
        <dbReference type="EMBL" id="SVC20023.1"/>
    </source>
</evidence>
<dbReference type="PANTHER" id="PTHR30349">
    <property type="entry name" value="PHAGE INTEGRASE-RELATED"/>
    <property type="match status" value="1"/>
</dbReference>
<dbReference type="InterPro" id="IPR044068">
    <property type="entry name" value="CB"/>
</dbReference>
<dbReference type="InterPro" id="IPR050090">
    <property type="entry name" value="Tyrosine_recombinase_XerCD"/>
</dbReference>
<evidence type="ECO:0000256" key="3">
    <source>
        <dbReference type="ARBA" id="ARBA00023172"/>
    </source>
</evidence>
<name>A0A382K909_9ZZZZ</name>
<dbReference type="PANTHER" id="PTHR30349:SF81">
    <property type="entry name" value="TYROSINE RECOMBINASE XERC"/>
    <property type="match status" value="1"/>
</dbReference>
<proteinExistence type="predicted"/>
<dbReference type="GO" id="GO:0015074">
    <property type="term" value="P:DNA integration"/>
    <property type="evidence" value="ECO:0007669"/>
    <property type="project" value="UniProtKB-KW"/>
</dbReference>
<evidence type="ECO:0000256" key="2">
    <source>
        <dbReference type="ARBA" id="ARBA00023125"/>
    </source>
</evidence>
<feature type="non-terminal residue" evidence="6">
    <location>
        <position position="1"/>
    </location>
</feature>
<dbReference type="PROSITE" id="PS51900">
    <property type="entry name" value="CB"/>
    <property type="match status" value="1"/>
</dbReference>
<protein>
    <recommendedName>
        <fullName evidence="7">Tyrosine recombinase XerD</fullName>
    </recommendedName>
</protein>
<dbReference type="Gene3D" id="1.10.150.130">
    <property type="match status" value="1"/>
</dbReference>
<dbReference type="InterPro" id="IPR011010">
    <property type="entry name" value="DNA_brk_join_enz"/>
</dbReference>
<dbReference type="InterPro" id="IPR010998">
    <property type="entry name" value="Integrase_recombinase_N"/>
</dbReference>
<evidence type="ECO:0008006" key="7">
    <source>
        <dbReference type="Google" id="ProtNLM"/>
    </source>
</evidence>